<keyword evidence="1" id="KW-0812">Transmembrane</keyword>
<organism evidence="2 3">
    <name type="scientific">Plantactinospora veratri</name>
    <dbReference type="NCBI Taxonomy" id="1436122"/>
    <lineage>
        <taxon>Bacteria</taxon>
        <taxon>Bacillati</taxon>
        <taxon>Actinomycetota</taxon>
        <taxon>Actinomycetes</taxon>
        <taxon>Micromonosporales</taxon>
        <taxon>Micromonosporaceae</taxon>
        <taxon>Plantactinospora</taxon>
    </lineage>
</organism>
<dbReference type="EMBL" id="JAZGQL010000004">
    <property type="protein sequence ID" value="MEE6306163.1"/>
    <property type="molecule type" value="Genomic_DNA"/>
</dbReference>
<keyword evidence="1" id="KW-0472">Membrane</keyword>
<protein>
    <recommendedName>
        <fullName evidence="4">Oxidoreductase</fullName>
    </recommendedName>
</protein>
<sequence>MRSGSWRWNPAERRVRSAFGEGAEVDLRGTAYPVRAELLVELLTGDANRAGSRAGLRVRSARIVGRLDLRHAEITVPVSISGCTFTDVPELTEARAVNLVLADCTLPGLRARLLELRGDLALLRCVVTGPVDLRDARVGGTVTLNGSRLADRAGSTAEVFPPIDPGTALAAGRLTVTGNLHARQGFVAEGQVWLGGAQVGGNLDLDGATLRHPTGAALSADRLTVAGSLTARYGFTAEGAVLLIHAQIGNQLNFHHGALRGAGTFALHLGGARAGSVWLTFAERPTGRVRLSGLQADSIFDDPRTWPAELDLIGCTYRLLIARAPSPPDEPSPPVPVSVRQRLDWLRRSPEGYTPQPYEQLAEVYRRSGQEAEARRVLLERQRRRRATLRAPGRLFGALVDGLVGYGYRTWLAAIWLVAFWALGTLSFALDPSVARNPAEAPERNAALQALDLLLPIVNLGHDNAWKPVGGTEYVAALLVLAGWVLTTAVVAGLTRTLDR</sequence>
<name>A0ABU7S8A7_9ACTN</name>
<evidence type="ECO:0000256" key="1">
    <source>
        <dbReference type="SAM" id="Phobius"/>
    </source>
</evidence>
<gene>
    <name evidence="2" type="ORF">V1634_04865</name>
</gene>
<evidence type="ECO:0000313" key="2">
    <source>
        <dbReference type="EMBL" id="MEE6306163.1"/>
    </source>
</evidence>
<reference evidence="2 3" key="1">
    <citation type="submission" date="2024-01" db="EMBL/GenBank/DDBJ databases">
        <title>Genome insights into Plantactinospora veratri sp. nov.</title>
        <authorList>
            <person name="Wang L."/>
        </authorList>
    </citation>
    <scope>NUCLEOTIDE SEQUENCE [LARGE SCALE GENOMIC DNA]</scope>
    <source>
        <strain evidence="2 3">NEAU-FHS4</strain>
    </source>
</reference>
<comment type="caution">
    <text evidence="2">The sequence shown here is derived from an EMBL/GenBank/DDBJ whole genome shotgun (WGS) entry which is preliminary data.</text>
</comment>
<feature type="transmembrane region" description="Helical" evidence="1">
    <location>
        <begin position="414"/>
        <end position="434"/>
    </location>
</feature>
<dbReference type="Proteomes" id="UP001339911">
    <property type="component" value="Unassembled WGS sequence"/>
</dbReference>
<accession>A0ABU7S8A7</accession>
<keyword evidence="3" id="KW-1185">Reference proteome</keyword>
<feature type="transmembrane region" description="Helical" evidence="1">
    <location>
        <begin position="474"/>
        <end position="494"/>
    </location>
</feature>
<proteinExistence type="predicted"/>
<evidence type="ECO:0008006" key="4">
    <source>
        <dbReference type="Google" id="ProtNLM"/>
    </source>
</evidence>
<dbReference type="RefSeq" id="WP_331206528.1">
    <property type="nucleotide sequence ID" value="NZ_JAZGQL010000004.1"/>
</dbReference>
<evidence type="ECO:0000313" key="3">
    <source>
        <dbReference type="Proteomes" id="UP001339911"/>
    </source>
</evidence>
<keyword evidence="1" id="KW-1133">Transmembrane helix</keyword>